<evidence type="ECO:0000313" key="3">
    <source>
        <dbReference type="Proteomes" id="UP000192513"/>
    </source>
</evidence>
<dbReference type="Pfam" id="PF01370">
    <property type="entry name" value="Epimerase"/>
    <property type="match status" value="1"/>
</dbReference>
<name>A0A1X0I7R8_9MYCO</name>
<keyword evidence="3" id="KW-1185">Reference proteome</keyword>
<dbReference type="Gene3D" id="3.40.50.720">
    <property type="entry name" value="NAD(P)-binding Rossmann-like Domain"/>
    <property type="match status" value="1"/>
</dbReference>
<dbReference type="Proteomes" id="UP000192513">
    <property type="component" value="Unassembled WGS sequence"/>
</dbReference>
<accession>A0A1X0I7R8</accession>
<dbReference type="AlphaFoldDB" id="A0A1X0I7R8"/>
<dbReference type="STRING" id="590652.BST39_19280"/>
<protein>
    <recommendedName>
        <fullName evidence="1">NAD-dependent epimerase/dehydratase domain-containing protein</fullName>
    </recommendedName>
</protein>
<dbReference type="PANTHER" id="PTHR43245:SF13">
    <property type="entry name" value="UDP-D-APIOSE_UDP-D-XYLOSE SYNTHASE 2"/>
    <property type="match status" value="1"/>
</dbReference>
<dbReference type="InterPro" id="IPR001509">
    <property type="entry name" value="Epimerase_deHydtase"/>
</dbReference>
<evidence type="ECO:0000259" key="1">
    <source>
        <dbReference type="Pfam" id="PF01370"/>
    </source>
</evidence>
<dbReference type="RefSeq" id="WP_083173541.1">
    <property type="nucleotide sequence ID" value="NZ_AP022619.1"/>
</dbReference>
<feature type="domain" description="NAD-dependent epimerase/dehydratase" evidence="1">
    <location>
        <begin position="5"/>
        <end position="215"/>
    </location>
</feature>
<dbReference type="OrthoDB" id="7770745at2"/>
<dbReference type="PANTHER" id="PTHR43245">
    <property type="entry name" value="BIFUNCTIONAL POLYMYXIN RESISTANCE PROTEIN ARNA"/>
    <property type="match status" value="1"/>
</dbReference>
<dbReference type="Gene3D" id="3.90.25.10">
    <property type="entry name" value="UDP-galactose 4-epimerase, domain 1"/>
    <property type="match status" value="1"/>
</dbReference>
<dbReference type="EMBL" id="MVIE01000027">
    <property type="protein sequence ID" value="ORB37220.1"/>
    <property type="molecule type" value="Genomic_DNA"/>
</dbReference>
<proteinExistence type="predicted"/>
<dbReference type="InterPro" id="IPR050177">
    <property type="entry name" value="Lipid_A_modif_metabolic_enz"/>
</dbReference>
<gene>
    <name evidence="2" type="ORF">BST39_19280</name>
</gene>
<organism evidence="2 3">
    <name type="scientific">Mycobacterium paraseoulense</name>
    <dbReference type="NCBI Taxonomy" id="590652"/>
    <lineage>
        <taxon>Bacteria</taxon>
        <taxon>Bacillati</taxon>
        <taxon>Actinomycetota</taxon>
        <taxon>Actinomycetes</taxon>
        <taxon>Mycobacteriales</taxon>
        <taxon>Mycobacteriaceae</taxon>
        <taxon>Mycobacterium</taxon>
    </lineage>
</organism>
<dbReference type="SUPFAM" id="SSF51735">
    <property type="entry name" value="NAD(P)-binding Rossmann-fold domains"/>
    <property type="match status" value="1"/>
</dbReference>
<reference evidence="2 3" key="1">
    <citation type="submission" date="2017-02" db="EMBL/GenBank/DDBJ databases">
        <title>The new phylogeny of genus Mycobacterium.</title>
        <authorList>
            <person name="Tortoli E."/>
            <person name="Trovato A."/>
            <person name="Cirillo D.M."/>
        </authorList>
    </citation>
    <scope>NUCLEOTIDE SEQUENCE [LARGE SCALE GENOMIC DNA]</scope>
    <source>
        <strain evidence="2 3">DSM 45000</strain>
    </source>
</reference>
<dbReference type="InterPro" id="IPR036291">
    <property type="entry name" value="NAD(P)-bd_dom_sf"/>
</dbReference>
<evidence type="ECO:0000313" key="2">
    <source>
        <dbReference type="EMBL" id="ORB37220.1"/>
    </source>
</evidence>
<comment type="caution">
    <text evidence="2">The sequence shown here is derived from an EMBL/GenBank/DDBJ whole genome shotgun (WGS) entry which is preliminary data.</text>
</comment>
<sequence length="319" mass="34946">MLTWVVGRGGLLGSAVSRAIGQRFMGLPVPWEDHDAAVAALDSDLERFVRAARNGDWSVIWAAGSGVIGSTADQLDTETSVMSHLVTRMRDFRPDGRGAFFLSSSAGGIYAGSTHPPFSESTTPRPLSPYGEAKLAQEEILQTTLGGCVPVVIGRFSNLVGPGQNLMKHQGLVSQLCRAAVTRQSLNVFVPMETLRDYLYVDDAAAMARTLVENTVRNQPLTPVLRNISSQRPVSVCAVVRTVQQVAHRTVRIALGTSPSSHYHVRDLRLYTDFPHDFRGVAITPFPVTVKRVYDDVLWRVRLRVSEPVLNNSRQKAAL</sequence>